<organism evidence="3">
    <name type="scientific">Mycobacterium triplex</name>
    <dbReference type="NCBI Taxonomy" id="47839"/>
    <lineage>
        <taxon>Bacteria</taxon>
        <taxon>Bacillati</taxon>
        <taxon>Actinomycetota</taxon>
        <taxon>Actinomycetes</taxon>
        <taxon>Mycobacteriales</taxon>
        <taxon>Mycobacteriaceae</taxon>
        <taxon>Mycobacterium</taxon>
        <taxon>Mycobacterium simiae complex</taxon>
    </lineage>
</organism>
<dbReference type="InterPro" id="IPR050564">
    <property type="entry name" value="F420-G6PD/mer"/>
</dbReference>
<dbReference type="eggNOG" id="COG2141">
    <property type="taxonomic scope" value="Bacteria"/>
</dbReference>
<dbReference type="SUPFAM" id="SSF51679">
    <property type="entry name" value="Bacterial luciferase-like"/>
    <property type="match status" value="1"/>
</dbReference>
<evidence type="ECO:0000259" key="2">
    <source>
        <dbReference type="Pfam" id="PF00296"/>
    </source>
</evidence>
<keyword evidence="1" id="KW-0560">Oxidoreductase</keyword>
<keyword evidence="5" id="KW-1185">Reference proteome</keyword>
<dbReference type="InterPro" id="IPR036661">
    <property type="entry name" value="Luciferase-like_sf"/>
</dbReference>
<name>A0A024K474_9MYCO</name>
<dbReference type="PANTHER" id="PTHR43244:SF1">
    <property type="entry name" value="5,10-METHYLENETETRAHYDROMETHANOPTERIN REDUCTASE"/>
    <property type="match status" value="1"/>
</dbReference>
<gene>
    <name evidence="4" type="ORF">AWC29_25885</name>
    <name evidence="3" type="ORF">BN973_04785</name>
</gene>
<evidence type="ECO:0000313" key="4">
    <source>
        <dbReference type="EMBL" id="ORW99798.1"/>
    </source>
</evidence>
<proteinExistence type="predicted"/>
<evidence type="ECO:0000256" key="1">
    <source>
        <dbReference type="ARBA" id="ARBA00023002"/>
    </source>
</evidence>
<reference evidence="3" key="2">
    <citation type="submission" date="2014-04" db="EMBL/GenBank/DDBJ databases">
        <authorList>
            <person name="Urmite Genomes U."/>
        </authorList>
    </citation>
    <scope>NUCLEOTIDE SEQUENCE</scope>
    <source>
        <strain evidence="3">DSM 44626</strain>
    </source>
</reference>
<dbReference type="Proteomes" id="UP000193710">
    <property type="component" value="Unassembled WGS sequence"/>
</dbReference>
<accession>A0A024K474</accession>
<dbReference type="HOGENOM" id="CLU_027853_5_3_11"/>
<sequence>MPKSVEVGVNYWPSRYLPPQAGAEFARQLEATGVVDWFQTWDQLVSFLPQALWRADVTPMARLSADCDSYYNAGMVAVLAANATTRLNITTTLDAVRNGPAELLQQMLTLASTTPANVALQFAAGELKQCKPFGWKRSQGLARMEDIFVIVRKLLAADGLIDHDGKHWTYEGAWIGGHFPKVPKLWALGGGPQLIDIATSHADGFISMVPSAFASPDQWGAQVGEIRAQLERKGRDPQAFTCGFWPFVLLYRNDDQRERLLNNPITKWMTAAFGRLHHGAWRAEGIDLIFPEDWHYALRMLPHQMSRDEVDDVVGRVTPEMVEKSWLMGTPEEVAAQLRPWVDAGADYIAPSDLAPSIMEPEEQPEVLAAMIELCAQLRASSGAVIGS</sequence>
<dbReference type="PANTHER" id="PTHR43244">
    <property type="match status" value="1"/>
</dbReference>
<dbReference type="RefSeq" id="WP_036471104.1">
    <property type="nucleotide sequence ID" value="NZ_HG964446.1"/>
</dbReference>
<dbReference type="GO" id="GO:0016705">
    <property type="term" value="F:oxidoreductase activity, acting on paired donors, with incorporation or reduction of molecular oxygen"/>
    <property type="evidence" value="ECO:0007669"/>
    <property type="project" value="InterPro"/>
</dbReference>
<dbReference type="STRING" id="47839.BN973_04785"/>
<dbReference type="Gene3D" id="3.20.20.30">
    <property type="entry name" value="Luciferase-like domain"/>
    <property type="match status" value="1"/>
</dbReference>
<feature type="domain" description="Luciferase-like" evidence="2">
    <location>
        <begin position="73"/>
        <end position="347"/>
    </location>
</feature>
<protein>
    <submittedName>
        <fullName evidence="3">Luciferase family protein</fullName>
    </submittedName>
</protein>
<dbReference type="Pfam" id="PF00296">
    <property type="entry name" value="Bac_luciferase"/>
    <property type="match status" value="1"/>
</dbReference>
<reference evidence="4 5" key="3">
    <citation type="submission" date="2016-01" db="EMBL/GenBank/DDBJ databases">
        <title>The new phylogeny of the genus Mycobacterium.</title>
        <authorList>
            <person name="Tarcisio F."/>
            <person name="Conor M."/>
            <person name="Antonella G."/>
            <person name="Elisabetta G."/>
            <person name="Giulia F.S."/>
            <person name="Sara T."/>
            <person name="Anna F."/>
            <person name="Clotilde B."/>
            <person name="Roberto B."/>
            <person name="Veronica D.S."/>
            <person name="Fabio R."/>
            <person name="Monica P."/>
            <person name="Olivier J."/>
            <person name="Enrico T."/>
            <person name="Nicola S."/>
        </authorList>
    </citation>
    <scope>NUCLEOTIDE SEQUENCE [LARGE SCALE GENOMIC DNA]</scope>
    <source>
        <strain evidence="4 5">DSM 44626</strain>
    </source>
</reference>
<dbReference type="EMBL" id="LQPY01000037">
    <property type="protein sequence ID" value="ORW99798.1"/>
    <property type="molecule type" value="Genomic_DNA"/>
</dbReference>
<dbReference type="InterPro" id="IPR011251">
    <property type="entry name" value="Luciferase-like_dom"/>
</dbReference>
<dbReference type="Proteomes" id="UP000028880">
    <property type="component" value="Unassembled WGS sequence"/>
</dbReference>
<dbReference type="AlphaFoldDB" id="A0A024K474"/>
<dbReference type="OrthoDB" id="9775082at2"/>
<evidence type="ECO:0000313" key="5">
    <source>
        <dbReference type="Proteomes" id="UP000193710"/>
    </source>
</evidence>
<reference evidence="3" key="1">
    <citation type="journal article" date="2014" name="Genome Announc.">
        <title>Draft Genome Sequence of Mycobacterium triplex DSM 44626.</title>
        <authorList>
            <person name="Sassi M."/>
            <person name="Croce O."/>
            <person name="Robert C."/>
            <person name="Raoult D."/>
            <person name="Drancourt M."/>
        </authorList>
    </citation>
    <scope>NUCLEOTIDE SEQUENCE [LARGE SCALE GENOMIC DNA]</scope>
    <source>
        <strain evidence="3">DSM 44626</strain>
    </source>
</reference>
<dbReference type="EMBL" id="HG964446">
    <property type="protein sequence ID" value="CDO90392.1"/>
    <property type="molecule type" value="Genomic_DNA"/>
</dbReference>
<evidence type="ECO:0000313" key="3">
    <source>
        <dbReference type="EMBL" id="CDO90392.1"/>
    </source>
</evidence>